<keyword evidence="1" id="KW-1133">Transmembrane helix</keyword>
<feature type="transmembrane region" description="Helical" evidence="1">
    <location>
        <begin position="21"/>
        <end position="50"/>
    </location>
</feature>
<accession>A0ABS5VXS6</accession>
<gene>
    <name evidence="2" type="ORF">KK060_19870</name>
</gene>
<feature type="transmembrane region" description="Helical" evidence="1">
    <location>
        <begin position="136"/>
        <end position="155"/>
    </location>
</feature>
<evidence type="ECO:0000256" key="1">
    <source>
        <dbReference type="SAM" id="Phobius"/>
    </source>
</evidence>
<dbReference type="EMBL" id="JAHESD010000059">
    <property type="protein sequence ID" value="MBT1705559.1"/>
    <property type="molecule type" value="Genomic_DNA"/>
</dbReference>
<proteinExistence type="predicted"/>
<comment type="caution">
    <text evidence="2">The sequence shown here is derived from an EMBL/GenBank/DDBJ whole genome shotgun (WGS) entry which is preliminary data.</text>
</comment>
<keyword evidence="1" id="KW-0472">Membrane</keyword>
<evidence type="ECO:0000313" key="3">
    <source>
        <dbReference type="Proteomes" id="UP000772618"/>
    </source>
</evidence>
<organism evidence="2 3">
    <name type="scientific">Chryseosolibacter indicus</name>
    <dbReference type="NCBI Taxonomy" id="2782351"/>
    <lineage>
        <taxon>Bacteria</taxon>
        <taxon>Pseudomonadati</taxon>
        <taxon>Bacteroidota</taxon>
        <taxon>Cytophagia</taxon>
        <taxon>Cytophagales</taxon>
        <taxon>Chryseotaleaceae</taxon>
        <taxon>Chryseosolibacter</taxon>
    </lineage>
</organism>
<feature type="transmembrane region" description="Helical" evidence="1">
    <location>
        <begin position="99"/>
        <end position="116"/>
    </location>
</feature>
<name>A0ABS5VXS6_9BACT</name>
<dbReference type="RefSeq" id="WP_254155504.1">
    <property type="nucleotide sequence ID" value="NZ_JAHESD010000059.1"/>
</dbReference>
<evidence type="ECO:0000313" key="2">
    <source>
        <dbReference type="EMBL" id="MBT1705559.1"/>
    </source>
</evidence>
<dbReference type="Proteomes" id="UP000772618">
    <property type="component" value="Unassembled WGS sequence"/>
</dbReference>
<feature type="transmembrane region" description="Helical" evidence="1">
    <location>
        <begin position="62"/>
        <end position="87"/>
    </location>
</feature>
<reference evidence="2 3" key="1">
    <citation type="submission" date="2021-05" db="EMBL/GenBank/DDBJ databases">
        <title>A Polyphasic approach of four new species of the genus Ohtaekwangia: Ohtaekwangia histidinii sp. nov., Ohtaekwangia cretensis sp. nov., Ohtaekwangia indiensis sp. nov., Ohtaekwangia reichenbachii sp. nov. from diverse environment.</title>
        <authorList>
            <person name="Octaviana S."/>
        </authorList>
    </citation>
    <scope>NUCLEOTIDE SEQUENCE [LARGE SCALE GENOMIC DNA]</scope>
    <source>
        <strain evidence="2 3">PWU20</strain>
    </source>
</reference>
<keyword evidence="3" id="KW-1185">Reference proteome</keyword>
<sequence length="206" mass="23584">MDYYQGYEDAMRQARVSHSAGLLGFVIRTIISILYSAFVYAPLLIFSYFLVNKMSALYSNDVYIKVGLTVIVAYFLFSFVYLLKGVLIGLRTNGQRPWILVWAICVISACGIQAIIGQNLLETFFRERNIANYDVWSWIGGSATLILIYSHYQFLSNVAPRSVFWSYRLGFLSVRKKAGTFDRLTPKKSDSYFQNAQMKVSHRKLG</sequence>
<protein>
    <submittedName>
        <fullName evidence="2">Uncharacterized protein</fullName>
    </submittedName>
</protein>
<keyword evidence="1" id="KW-0812">Transmembrane</keyword>